<reference evidence="3" key="1">
    <citation type="submission" date="2025-08" db="UniProtKB">
        <authorList>
            <consortium name="RefSeq"/>
        </authorList>
    </citation>
    <scope>IDENTIFICATION</scope>
</reference>
<dbReference type="PANTHER" id="PTHR24258:SF116">
    <property type="entry name" value="FI16631P1-RELATED"/>
    <property type="match status" value="1"/>
</dbReference>
<organism evidence="2 3">
    <name type="scientific">Priapulus caudatus</name>
    <name type="common">Priapulid worm</name>
    <dbReference type="NCBI Taxonomy" id="37621"/>
    <lineage>
        <taxon>Eukaryota</taxon>
        <taxon>Metazoa</taxon>
        <taxon>Ecdysozoa</taxon>
        <taxon>Scalidophora</taxon>
        <taxon>Priapulida</taxon>
        <taxon>Priapulimorpha</taxon>
        <taxon>Priapulimorphida</taxon>
        <taxon>Priapulidae</taxon>
        <taxon>Priapulus</taxon>
    </lineage>
</organism>
<dbReference type="SUPFAM" id="SSF50494">
    <property type="entry name" value="Trypsin-like serine proteases"/>
    <property type="match status" value="1"/>
</dbReference>
<dbReference type="Pfam" id="PF00089">
    <property type="entry name" value="Trypsin"/>
    <property type="match status" value="1"/>
</dbReference>
<sequence>MRQGGQGDEDQPDYYSVRMGTLNQNSGGITRYITRIIKHEAYSESDIYNDVAVLELNEPVVFTNNVQPITLASNDADKYVDWPSTTSGFGVTSYNGPTSPVLLKADQVIVSGEACQAYYGSFVQPAGMICSGQGKETTCSGDSGGPLWVTENDQPTLVGVPSWSVRGCQATGFPAVYALVTYYYKSIMDAVATLSP</sequence>
<accession>A0ABM1E5U4</accession>
<dbReference type="InterPro" id="IPR009003">
    <property type="entry name" value="Peptidase_S1_PA"/>
</dbReference>
<dbReference type="PANTHER" id="PTHR24258">
    <property type="entry name" value="SERINE PROTEASE-RELATED"/>
    <property type="match status" value="1"/>
</dbReference>
<dbReference type="SMART" id="SM00020">
    <property type="entry name" value="Tryp_SPc"/>
    <property type="match status" value="1"/>
</dbReference>
<proteinExistence type="predicted"/>
<evidence type="ECO:0000259" key="1">
    <source>
        <dbReference type="PROSITE" id="PS50240"/>
    </source>
</evidence>
<dbReference type="Gene3D" id="2.40.10.10">
    <property type="entry name" value="Trypsin-like serine proteases"/>
    <property type="match status" value="1"/>
</dbReference>
<dbReference type="PRINTS" id="PR00722">
    <property type="entry name" value="CHYMOTRYPSIN"/>
</dbReference>
<dbReference type="InterPro" id="IPR001314">
    <property type="entry name" value="Peptidase_S1A"/>
</dbReference>
<feature type="domain" description="Peptidase S1" evidence="1">
    <location>
        <begin position="1"/>
        <end position="192"/>
    </location>
</feature>
<evidence type="ECO:0000313" key="3">
    <source>
        <dbReference type="RefSeq" id="XP_014667565.1"/>
    </source>
</evidence>
<keyword evidence="2" id="KW-1185">Reference proteome</keyword>
<dbReference type="GeneID" id="106809116"/>
<evidence type="ECO:0000313" key="2">
    <source>
        <dbReference type="Proteomes" id="UP000695022"/>
    </source>
</evidence>
<dbReference type="InterPro" id="IPR043504">
    <property type="entry name" value="Peptidase_S1_PA_chymotrypsin"/>
</dbReference>
<dbReference type="RefSeq" id="XP_014667565.1">
    <property type="nucleotide sequence ID" value="XM_014812079.1"/>
</dbReference>
<name>A0ABM1E5U4_PRICU</name>
<dbReference type="CDD" id="cd00190">
    <property type="entry name" value="Tryp_SPc"/>
    <property type="match status" value="1"/>
</dbReference>
<dbReference type="PROSITE" id="PS50240">
    <property type="entry name" value="TRYPSIN_DOM"/>
    <property type="match status" value="1"/>
</dbReference>
<gene>
    <name evidence="3" type="primary">LOC106809116</name>
</gene>
<dbReference type="InterPro" id="IPR001254">
    <property type="entry name" value="Trypsin_dom"/>
</dbReference>
<dbReference type="Proteomes" id="UP000695022">
    <property type="component" value="Unplaced"/>
</dbReference>
<protein>
    <submittedName>
        <fullName evidence="3">Trypsin-like</fullName>
    </submittedName>
</protein>